<keyword evidence="1" id="KW-0812">Transmembrane</keyword>
<keyword evidence="3" id="KW-1185">Reference proteome</keyword>
<dbReference type="Proteomes" id="UP000507470">
    <property type="component" value="Unassembled WGS sequence"/>
</dbReference>
<protein>
    <recommendedName>
        <fullName evidence="4">G-protein coupled receptors family 1 profile domain-containing protein</fullName>
    </recommendedName>
</protein>
<accession>A0A6J8CPA3</accession>
<reference evidence="2 3" key="1">
    <citation type="submission" date="2020-06" db="EMBL/GenBank/DDBJ databases">
        <authorList>
            <person name="Li R."/>
            <person name="Bekaert M."/>
        </authorList>
    </citation>
    <scope>NUCLEOTIDE SEQUENCE [LARGE SCALE GENOMIC DNA]</scope>
    <source>
        <strain evidence="3">wild</strain>
    </source>
</reference>
<name>A0A6J8CPA3_MYTCO</name>
<feature type="transmembrane region" description="Helical" evidence="1">
    <location>
        <begin position="20"/>
        <end position="43"/>
    </location>
</feature>
<dbReference type="EMBL" id="CACVKT020005775">
    <property type="protein sequence ID" value="CAC5397805.1"/>
    <property type="molecule type" value="Genomic_DNA"/>
</dbReference>
<dbReference type="SUPFAM" id="SSF81321">
    <property type="entry name" value="Family A G protein-coupled receptor-like"/>
    <property type="match status" value="1"/>
</dbReference>
<dbReference type="Gene3D" id="1.20.1070.10">
    <property type="entry name" value="Rhodopsin 7-helix transmembrane proteins"/>
    <property type="match status" value="1"/>
</dbReference>
<evidence type="ECO:0000256" key="1">
    <source>
        <dbReference type="SAM" id="Phobius"/>
    </source>
</evidence>
<proteinExistence type="predicted"/>
<evidence type="ECO:0000313" key="3">
    <source>
        <dbReference type="Proteomes" id="UP000507470"/>
    </source>
</evidence>
<keyword evidence="1" id="KW-1133">Transmembrane helix</keyword>
<organism evidence="2 3">
    <name type="scientific">Mytilus coruscus</name>
    <name type="common">Sea mussel</name>
    <dbReference type="NCBI Taxonomy" id="42192"/>
    <lineage>
        <taxon>Eukaryota</taxon>
        <taxon>Metazoa</taxon>
        <taxon>Spiralia</taxon>
        <taxon>Lophotrochozoa</taxon>
        <taxon>Mollusca</taxon>
        <taxon>Bivalvia</taxon>
        <taxon>Autobranchia</taxon>
        <taxon>Pteriomorphia</taxon>
        <taxon>Mytilida</taxon>
        <taxon>Mytiloidea</taxon>
        <taxon>Mytilidae</taxon>
        <taxon>Mytilinae</taxon>
        <taxon>Mytilus</taxon>
    </lineage>
</organism>
<sequence>MYASETIHPCRFLLKKLHCLLQLSLVFTLTLPFVYGTIPYHSINYGIFGMRCGRLKVGNAFTSTLYSVGTGMLVFVVVTLLTILYGRILKKVFRSLKIHKNDISGDKKEIEKVDEDENCRDICCSDIEMSETSPDLVEQQDIKIRPVANNSVSAVSRKRKIINRRITNKLTVMFFIITTVFILSYIPKRILKESTKIFGKISSPRKDLL</sequence>
<feature type="transmembrane region" description="Helical" evidence="1">
    <location>
        <begin position="63"/>
        <end position="85"/>
    </location>
</feature>
<evidence type="ECO:0008006" key="4">
    <source>
        <dbReference type="Google" id="ProtNLM"/>
    </source>
</evidence>
<feature type="transmembrane region" description="Helical" evidence="1">
    <location>
        <begin position="166"/>
        <end position="186"/>
    </location>
</feature>
<keyword evidence="1" id="KW-0472">Membrane</keyword>
<evidence type="ECO:0000313" key="2">
    <source>
        <dbReference type="EMBL" id="CAC5397805.1"/>
    </source>
</evidence>
<dbReference type="AlphaFoldDB" id="A0A6J8CPA3"/>
<gene>
    <name evidence="2" type="ORF">MCOR_32218</name>
</gene>